<feature type="domain" description="Ryanodine receptor Ryr" evidence="1">
    <location>
        <begin position="438"/>
        <end position="506"/>
    </location>
</feature>
<gene>
    <name evidence="2" type="ORF">K8U77_08595</name>
</gene>
<dbReference type="InterPro" id="IPR011009">
    <property type="entry name" value="Kinase-like_dom_sf"/>
</dbReference>
<name>A0A9D3A1V7_9ACTN</name>
<dbReference type="Pfam" id="PF02026">
    <property type="entry name" value="RyR"/>
    <property type="match status" value="1"/>
</dbReference>
<dbReference type="Proteomes" id="UP000786989">
    <property type="component" value="Unassembled WGS sequence"/>
</dbReference>
<dbReference type="Gene3D" id="6.20.350.10">
    <property type="match status" value="1"/>
</dbReference>
<organism evidence="2 3">
    <name type="scientific">Slackia equolifaciens</name>
    <dbReference type="NCBI Taxonomy" id="498718"/>
    <lineage>
        <taxon>Bacteria</taxon>
        <taxon>Bacillati</taxon>
        <taxon>Actinomycetota</taxon>
        <taxon>Coriobacteriia</taxon>
        <taxon>Eggerthellales</taxon>
        <taxon>Eggerthellaceae</taxon>
        <taxon>Slackia</taxon>
    </lineage>
</organism>
<evidence type="ECO:0000313" key="3">
    <source>
        <dbReference type="Proteomes" id="UP000786989"/>
    </source>
</evidence>
<evidence type="ECO:0000259" key="1">
    <source>
        <dbReference type="Pfam" id="PF02026"/>
    </source>
</evidence>
<evidence type="ECO:0000313" key="2">
    <source>
        <dbReference type="EMBL" id="HJF66153.1"/>
    </source>
</evidence>
<comment type="caution">
    <text evidence="2">The sequence shown here is derived from an EMBL/GenBank/DDBJ whole genome shotgun (WGS) entry which is preliminary data.</text>
</comment>
<dbReference type="AlphaFoldDB" id="A0A9D3A1V7"/>
<reference evidence="2" key="1">
    <citation type="journal article" date="2021" name="PeerJ">
        <title>Extensive microbial diversity within the chicken gut microbiome revealed by metagenomics and culture.</title>
        <authorList>
            <person name="Gilroy R."/>
            <person name="Ravi A."/>
            <person name="Getino M."/>
            <person name="Pursley I."/>
            <person name="Horton D.L."/>
            <person name="Alikhan N.F."/>
            <person name="Baker D."/>
            <person name="Gharbi K."/>
            <person name="Hall N."/>
            <person name="Watson M."/>
            <person name="Adriaenssens E.M."/>
            <person name="Foster-Nyarko E."/>
            <person name="Jarju S."/>
            <person name="Secka A."/>
            <person name="Antonio M."/>
            <person name="Oren A."/>
            <person name="Chaudhuri R.R."/>
            <person name="La Ragione R."/>
            <person name="Hildebrand F."/>
            <person name="Pallen M.J."/>
        </authorList>
    </citation>
    <scope>NUCLEOTIDE SEQUENCE</scope>
    <source>
        <strain evidence="2">ChiGjej6B6-11269</strain>
    </source>
</reference>
<reference evidence="2" key="2">
    <citation type="submission" date="2021-09" db="EMBL/GenBank/DDBJ databases">
        <authorList>
            <person name="Gilroy R."/>
        </authorList>
    </citation>
    <scope>NUCLEOTIDE SEQUENCE</scope>
    <source>
        <strain evidence="2">ChiGjej6B6-11269</strain>
    </source>
</reference>
<dbReference type="InterPro" id="IPR003032">
    <property type="entry name" value="Ryanodine_rcpt"/>
</dbReference>
<protein>
    <recommendedName>
        <fullName evidence="1">Ryanodine receptor Ryr domain-containing protein</fullName>
    </recommendedName>
</protein>
<dbReference type="SUPFAM" id="SSF56112">
    <property type="entry name" value="Protein kinase-like (PK-like)"/>
    <property type="match status" value="1"/>
</dbReference>
<proteinExistence type="predicted"/>
<sequence>MEQTKTMRPALPLRQRGVALSVAAESGRFVADTVKPMVSSPRKRIFRGQFVDAAGHRRDAVAVVFAPDEVAAYGAEAASLSRAAFLGSGPEVFEFAARALLDGAECPAILEEDAGANLEAALFEGAVVPGTGEHPEWGRPLCALGTAERARENAKIAFDIRVQVLNLHEAGLFHRDIRVANACVRRFGPAPEDIHATLIDHELATAHRGTDVPAAVARYELALFGKAAGGGAKVLVEPSSLVRDLGYLAAFEYELTRGERLRAGDALDATRAFEDTAGTAAALPYFSYAGSGKPVVRMLNWAEDVEPLGAWLALAHVDDVRFSDLRLSERIHMEIRHGGFLDARDRERIDGWQESTVNASAEQVARETVYERWRELCREQGRTPEYEDFDAQPALLQESNAAQVRDIPRKVRVLGYRLANVADVPASKRIVEFTPEETEYLARLEHERWMEERRAHGWTWGERRDDERRLHPDMVPYNELPEAEKDYDRDAVRGILGILESMGLAVCR</sequence>
<accession>A0A9D3A1V7</accession>
<dbReference type="EMBL" id="DYWI01000165">
    <property type="protein sequence ID" value="HJF66153.1"/>
    <property type="molecule type" value="Genomic_DNA"/>
</dbReference>